<dbReference type="AlphaFoldDB" id="A0A9W9JLX5"/>
<protein>
    <submittedName>
        <fullName evidence="1">Uncharacterized protein</fullName>
    </submittedName>
</protein>
<dbReference type="EMBL" id="JAPQKR010000014">
    <property type="protein sequence ID" value="KAJ5198342.1"/>
    <property type="molecule type" value="Genomic_DNA"/>
</dbReference>
<gene>
    <name evidence="1" type="ORF">N7498_007459</name>
</gene>
<organism evidence="1 2">
    <name type="scientific">Penicillium cinerascens</name>
    <dbReference type="NCBI Taxonomy" id="70096"/>
    <lineage>
        <taxon>Eukaryota</taxon>
        <taxon>Fungi</taxon>
        <taxon>Dikarya</taxon>
        <taxon>Ascomycota</taxon>
        <taxon>Pezizomycotina</taxon>
        <taxon>Eurotiomycetes</taxon>
        <taxon>Eurotiomycetidae</taxon>
        <taxon>Eurotiales</taxon>
        <taxon>Aspergillaceae</taxon>
        <taxon>Penicillium</taxon>
    </lineage>
</organism>
<accession>A0A9W9JLX5</accession>
<evidence type="ECO:0000313" key="2">
    <source>
        <dbReference type="Proteomes" id="UP001150904"/>
    </source>
</evidence>
<reference evidence="1" key="1">
    <citation type="submission" date="2022-12" db="EMBL/GenBank/DDBJ databases">
        <authorList>
            <person name="Petersen C."/>
        </authorList>
    </citation>
    <scope>NUCLEOTIDE SEQUENCE</scope>
    <source>
        <strain evidence="1">IBT 15544</strain>
    </source>
</reference>
<keyword evidence="2" id="KW-1185">Reference proteome</keyword>
<dbReference type="GeneID" id="83181822"/>
<reference evidence="1" key="2">
    <citation type="journal article" date="2023" name="IMA Fungus">
        <title>Comparative genomic study of the Penicillium genus elucidates a diverse pangenome and 15 lateral gene transfer events.</title>
        <authorList>
            <person name="Petersen C."/>
            <person name="Sorensen T."/>
            <person name="Nielsen M.R."/>
            <person name="Sondergaard T.E."/>
            <person name="Sorensen J.L."/>
            <person name="Fitzpatrick D.A."/>
            <person name="Frisvad J.C."/>
            <person name="Nielsen K.L."/>
        </authorList>
    </citation>
    <scope>NUCLEOTIDE SEQUENCE</scope>
    <source>
        <strain evidence="1">IBT 15544</strain>
    </source>
</reference>
<proteinExistence type="predicted"/>
<dbReference type="RefSeq" id="XP_058306770.1">
    <property type="nucleotide sequence ID" value="XM_058454521.1"/>
</dbReference>
<name>A0A9W9JLX5_9EURO</name>
<evidence type="ECO:0000313" key="1">
    <source>
        <dbReference type="EMBL" id="KAJ5198342.1"/>
    </source>
</evidence>
<sequence length="77" mass="8408">MFLARFGEDQYELIGGVVCGWIWVDLVPLGSQGGQVIAGTLPGWSGLPWIEKSGWNCRLDSSAGQMVRRDVVKVEQG</sequence>
<dbReference type="Proteomes" id="UP001150904">
    <property type="component" value="Unassembled WGS sequence"/>
</dbReference>
<comment type="caution">
    <text evidence="1">The sequence shown here is derived from an EMBL/GenBank/DDBJ whole genome shotgun (WGS) entry which is preliminary data.</text>
</comment>